<keyword evidence="2" id="KW-1185">Reference proteome</keyword>
<comment type="caution">
    <text evidence="1">The sequence shown here is derived from an EMBL/GenBank/DDBJ whole genome shotgun (WGS) entry which is preliminary data.</text>
</comment>
<evidence type="ECO:0000313" key="2">
    <source>
        <dbReference type="Proteomes" id="UP000516437"/>
    </source>
</evidence>
<dbReference type="EMBL" id="RXIC02000024">
    <property type="protein sequence ID" value="KAB1210053.1"/>
    <property type="molecule type" value="Genomic_DNA"/>
</dbReference>
<name>A0A6A1VBC6_9ROSI</name>
<evidence type="ECO:0000313" key="1">
    <source>
        <dbReference type="EMBL" id="KAB1210053.1"/>
    </source>
</evidence>
<protein>
    <submittedName>
        <fullName evidence="1">Uncharacterized protein</fullName>
    </submittedName>
</protein>
<accession>A0A6A1VBC6</accession>
<dbReference type="AlphaFoldDB" id="A0A6A1VBC6"/>
<gene>
    <name evidence="1" type="ORF">CJ030_MR6G004337</name>
</gene>
<sequence length="135" mass="15519">MDVVCAELRTLRSEVNKGKSQKTASALNRENELSLNVSHLIAKLEQSLVDRLRMEAKLRISRLEADKLRRESQMKDKELTELTSTVAVEKSLREDTVRKSLGAFKRGDELCHLLRLIQEAVRGLKRSIRQLQHDL</sequence>
<proteinExistence type="predicted"/>
<dbReference type="Proteomes" id="UP000516437">
    <property type="component" value="Chromosome 6"/>
</dbReference>
<reference evidence="1 2" key="1">
    <citation type="journal article" date="2019" name="Plant Biotechnol. J.">
        <title>The red bayberry genome and genetic basis of sex determination.</title>
        <authorList>
            <person name="Jia H.M."/>
            <person name="Jia H.J."/>
            <person name="Cai Q.L."/>
            <person name="Wang Y."/>
            <person name="Zhao H.B."/>
            <person name="Yang W.F."/>
            <person name="Wang G.Y."/>
            <person name="Li Y.H."/>
            <person name="Zhan D.L."/>
            <person name="Shen Y.T."/>
            <person name="Niu Q.F."/>
            <person name="Chang L."/>
            <person name="Qiu J."/>
            <person name="Zhao L."/>
            <person name="Xie H.B."/>
            <person name="Fu W.Y."/>
            <person name="Jin J."/>
            <person name="Li X.W."/>
            <person name="Jiao Y."/>
            <person name="Zhou C.C."/>
            <person name="Tu T."/>
            <person name="Chai C.Y."/>
            <person name="Gao J.L."/>
            <person name="Fan L.J."/>
            <person name="van de Weg E."/>
            <person name="Wang J.Y."/>
            <person name="Gao Z.S."/>
        </authorList>
    </citation>
    <scope>NUCLEOTIDE SEQUENCE [LARGE SCALE GENOMIC DNA]</scope>
    <source>
        <tissue evidence="1">Leaves</tissue>
    </source>
</reference>
<organism evidence="1 2">
    <name type="scientific">Morella rubra</name>
    <name type="common">Chinese bayberry</name>
    <dbReference type="NCBI Taxonomy" id="262757"/>
    <lineage>
        <taxon>Eukaryota</taxon>
        <taxon>Viridiplantae</taxon>
        <taxon>Streptophyta</taxon>
        <taxon>Embryophyta</taxon>
        <taxon>Tracheophyta</taxon>
        <taxon>Spermatophyta</taxon>
        <taxon>Magnoliopsida</taxon>
        <taxon>eudicotyledons</taxon>
        <taxon>Gunneridae</taxon>
        <taxon>Pentapetalae</taxon>
        <taxon>rosids</taxon>
        <taxon>fabids</taxon>
        <taxon>Fagales</taxon>
        <taxon>Myricaceae</taxon>
        <taxon>Morella</taxon>
    </lineage>
</organism>